<organism evidence="3 4">
    <name type="scientific">Mucor velutinosus</name>
    <dbReference type="NCBI Taxonomy" id="708070"/>
    <lineage>
        <taxon>Eukaryota</taxon>
        <taxon>Fungi</taxon>
        <taxon>Fungi incertae sedis</taxon>
        <taxon>Mucoromycota</taxon>
        <taxon>Mucoromycotina</taxon>
        <taxon>Mucoromycetes</taxon>
        <taxon>Mucorales</taxon>
        <taxon>Mucorineae</taxon>
        <taxon>Mucoraceae</taxon>
        <taxon>Mucor</taxon>
    </lineage>
</organism>
<dbReference type="AlphaFoldDB" id="A0AAN7D5H9"/>
<evidence type="ECO:0000259" key="2">
    <source>
        <dbReference type="Pfam" id="PF08550"/>
    </source>
</evidence>
<dbReference type="GO" id="GO:0006808">
    <property type="term" value="P:regulation of nitrogen utilization"/>
    <property type="evidence" value="ECO:0007669"/>
    <property type="project" value="TreeGrafter"/>
</dbReference>
<dbReference type="Pfam" id="PF08550">
    <property type="entry name" value="GATA_AreA"/>
    <property type="match status" value="1"/>
</dbReference>
<gene>
    <name evidence="3" type="ORF">ATC70_005192</name>
</gene>
<evidence type="ECO:0000313" key="3">
    <source>
        <dbReference type="EMBL" id="KAK4510759.1"/>
    </source>
</evidence>
<feature type="compositionally biased region" description="Polar residues" evidence="1">
    <location>
        <begin position="273"/>
        <end position="296"/>
    </location>
</feature>
<dbReference type="Proteomes" id="UP001304243">
    <property type="component" value="Unassembled WGS sequence"/>
</dbReference>
<sequence length="311" mass="35235">MAHQSQQCSFLSVSCSNLDSSENQLATMWGAFAKCKPFIENGTRLENMSWRLWQYQRQPTNYIDNTTIKRFITSVLLSPVSVHDAYSHEVAQHTQKCYTPTTTTTMAPAELESATSSFIVVDDKAKADDMPAKEQQDEQHGDDDDDDNDDTYEDDEYEDDEDYYLSDDLYDDEDDDLYEDDHVDNVKANPSQIKEESQFNHDFKKMQPRPTTPRRSLLSDLLGRVSSPPSLLSNSTCSFTTNNSLTEDESSSASSSSSASTSSSTTTNNTTTKYTTNHPSKIALNTQHHPFTNNTTNDLSEIRWRESFHGW</sequence>
<proteinExistence type="predicted"/>
<keyword evidence="4" id="KW-1185">Reference proteome</keyword>
<feature type="region of interest" description="Disordered" evidence="1">
    <location>
        <begin position="243"/>
        <end position="296"/>
    </location>
</feature>
<feature type="compositionally biased region" description="Low complexity" evidence="1">
    <location>
        <begin position="243"/>
        <end position="272"/>
    </location>
</feature>
<name>A0AAN7D5H9_9FUNG</name>
<dbReference type="GO" id="GO:0005737">
    <property type="term" value="C:cytoplasm"/>
    <property type="evidence" value="ECO:0007669"/>
    <property type="project" value="TreeGrafter"/>
</dbReference>
<feature type="compositionally biased region" description="Acidic residues" evidence="1">
    <location>
        <begin position="140"/>
        <end position="182"/>
    </location>
</feature>
<dbReference type="InterPro" id="IPR053043">
    <property type="entry name" value="Ras-cAMP_regulatory"/>
</dbReference>
<dbReference type="GO" id="GO:0031930">
    <property type="term" value="P:mitochondria-nucleus signaling pathway"/>
    <property type="evidence" value="ECO:0007669"/>
    <property type="project" value="TreeGrafter"/>
</dbReference>
<feature type="domain" description="Nitrogen regulatory protein areA GATA-like" evidence="2">
    <location>
        <begin position="28"/>
        <end position="54"/>
    </location>
</feature>
<dbReference type="GeneID" id="89948878"/>
<reference evidence="3 4" key="1">
    <citation type="submission" date="2022-11" db="EMBL/GenBank/DDBJ databases">
        <title>Mucor velutinosus strain NIH1002 WGS.</title>
        <authorList>
            <person name="Subramanian P."/>
            <person name="Mullikin J.C."/>
            <person name="Segre J.A."/>
            <person name="Zelazny A.M."/>
        </authorList>
    </citation>
    <scope>NUCLEOTIDE SEQUENCE [LARGE SCALE GENOMIC DNA]</scope>
    <source>
        <strain evidence="3 4">NIH1002</strain>
    </source>
</reference>
<dbReference type="InterPro" id="IPR013860">
    <property type="entry name" value="AreA_GATA"/>
</dbReference>
<dbReference type="PANTHER" id="PTHR28014:SF1">
    <property type="entry name" value="NEGATIVE REGULATOR OF RAS-CAMP PATHWAY"/>
    <property type="match status" value="1"/>
</dbReference>
<evidence type="ECO:0000256" key="1">
    <source>
        <dbReference type="SAM" id="MobiDB-lite"/>
    </source>
</evidence>
<feature type="compositionally biased region" description="Basic and acidic residues" evidence="1">
    <location>
        <begin position="126"/>
        <end position="139"/>
    </location>
</feature>
<feature type="compositionally biased region" description="Basic and acidic residues" evidence="1">
    <location>
        <begin position="193"/>
        <end position="205"/>
    </location>
</feature>
<accession>A0AAN7D5H9</accession>
<evidence type="ECO:0000313" key="4">
    <source>
        <dbReference type="Proteomes" id="UP001304243"/>
    </source>
</evidence>
<dbReference type="RefSeq" id="XP_064677425.1">
    <property type="nucleotide sequence ID" value="XM_064824489.1"/>
</dbReference>
<dbReference type="EMBL" id="JASEJX010000033">
    <property type="protein sequence ID" value="KAK4510759.1"/>
    <property type="molecule type" value="Genomic_DNA"/>
</dbReference>
<comment type="caution">
    <text evidence="3">The sequence shown here is derived from an EMBL/GenBank/DDBJ whole genome shotgun (WGS) entry which is preliminary data.</text>
</comment>
<dbReference type="PANTHER" id="PTHR28014">
    <property type="entry name" value="NEGATIVE REGULATOR OF RAS-CAMP PATHWAY"/>
    <property type="match status" value="1"/>
</dbReference>
<feature type="region of interest" description="Disordered" evidence="1">
    <location>
        <begin position="126"/>
        <end position="215"/>
    </location>
</feature>
<dbReference type="GO" id="GO:0000122">
    <property type="term" value="P:negative regulation of transcription by RNA polymerase II"/>
    <property type="evidence" value="ECO:0007669"/>
    <property type="project" value="TreeGrafter"/>
</dbReference>
<protein>
    <recommendedName>
        <fullName evidence="2">Nitrogen regulatory protein areA GATA-like domain-containing protein</fullName>
    </recommendedName>
</protein>